<dbReference type="SUPFAM" id="SSF54106">
    <property type="entry name" value="LysM domain"/>
    <property type="match status" value="1"/>
</dbReference>
<dbReference type="AlphaFoldDB" id="A0A645AWW8"/>
<name>A0A645AWW8_9ZZZZ</name>
<feature type="domain" description="LysM" evidence="1">
    <location>
        <begin position="35"/>
        <end position="85"/>
    </location>
</feature>
<dbReference type="PROSITE" id="PS51782">
    <property type="entry name" value="LYSM"/>
    <property type="match status" value="1"/>
</dbReference>
<evidence type="ECO:0000259" key="1">
    <source>
        <dbReference type="PROSITE" id="PS51782"/>
    </source>
</evidence>
<proteinExistence type="predicted"/>
<keyword evidence="2" id="KW-0132">Cell division</keyword>
<dbReference type="Gene3D" id="3.10.350.10">
    <property type="entry name" value="LysM domain"/>
    <property type="match status" value="1"/>
</dbReference>
<dbReference type="SMART" id="SM00257">
    <property type="entry name" value="LysM"/>
    <property type="match status" value="1"/>
</dbReference>
<accession>A0A645AWW8</accession>
<keyword evidence="2" id="KW-0131">Cell cycle</keyword>
<protein>
    <submittedName>
        <fullName evidence="2">Cell division suppressor protein YneA</fullName>
    </submittedName>
</protein>
<dbReference type="EMBL" id="VSSQ01016190">
    <property type="protein sequence ID" value="MPM57286.1"/>
    <property type="molecule type" value="Genomic_DNA"/>
</dbReference>
<dbReference type="Pfam" id="PF01476">
    <property type="entry name" value="LysM"/>
    <property type="match status" value="1"/>
</dbReference>
<organism evidence="2">
    <name type="scientific">bioreactor metagenome</name>
    <dbReference type="NCBI Taxonomy" id="1076179"/>
    <lineage>
        <taxon>unclassified sequences</taxon>
        <taxon>metagenomes</taxon>
        <taxon>ecological metagenomes</taxon>
    </lineage>
</organism>
<dbReference type="CDD" id="cd00118">
    <property type="entry name" value="LysM"/>
    <property type="match status" value="1"/>
</dbReference>
<sequence>MRKLVFIIVAFVIMAGAVTNVFGDGYRRGTHIYYEEICASKGDSYWSIAQRYDSDGMSKKRYMEYIMNFNGADNEKLFAGQKIVVPIIEYL</sequence>
<evidence type="ECO:0000313" key="2">
    <source>
        <dbReference type="EMBL" id="MPM57286.1"/>
    </source>
</evidence>
<dbReference type="GO" id="GO:0051301">
    <property type="term" value="P:cell division"/>
    <property type="evidence" value="ECO:0007669"/>
    <property type="project" value="UniProtKB-KW"/>
</dbReference>
<dbReference type="InterPro" id="IPR036779">
    <property type="entry name" value="LysM_dom_sf"/>
</dbReference>
<gene>
    <name evidence="2" type="primary">yneA_7</name>
    <name evidence="2" type="ORF">SDC9_104108</name>
</gene>
<comment type="caution">
    <text evidence="2">The sequence shown here is derived from an EMBL/GenBank/DDBJ whole genome shotgun (WGS) entry which is preliminary data.</text>
</comment>
<reference evidence="2" key="1">
    <citation type="submission" date="2019-08" db="EMBL/GenBank/DDBJ databases">
        <authorList>
            <person name="Kucharzyk K."/>
            <person name="Murdoch R.W."/>
            <person name="Higgins S."/>
            <person name="Loffler F."/>
        </authorList>
    </citation>
    <scope>NUCLEOTIDE SEQUENCE</scope>
</reference>
<dbReference type="InterPro" id="IPR018392">
    <property type="entry name" value="LysM"/>
</dbReference>